<gene>
    <name evidence="2" type="ORF">GMA10_00215</name>
</gene>
<dbReference type="AlphaFoldDB" id="A0A7K1LEP8"/>
<organism evidence="2 3">
    <name type="scientific">Rothia koreensis</name>
    <dbReference type="NCBI Taxonomy" id="592378"/>
    <lineage>
        <taxon>Bacteria</taxon>
        <taxon>Bacillati</taxon>
        <taxon>Actinomycetota</taxon>
        <taxon>Actinomycetes</taxon>
        <taxon>Micrococcales</taxon>
        <taxon>Micrococcaceae</taxon>
        <taxon>Rothia</taxon>
    </lineage>
</organism>
<evidence type="ECO:0000256" key="1">
    <source>
        <dbReference type="SAM" id="SignalP"/>
    </source>
</evidence>
<evidence type="ECO:0000313" key="2">
    <source>
        <dbReference type="EMBL" id="MUN53667.1"/>
    </source>
</evidence>
<dbReference type="InterPro" id="IPR021202">
    <property type="entry name" value="Rv3654c-like"/>
</dbReference>
<keyword evidence="1" id="KW-0732">Signal</keyword>
<feature type="signal peptide" evidence="1">
    <location>
        <begin position="1"/>
        <end position="29"/>
    </location>
</feature>
<protein>
    <recommendedName>
        <fullName evidence="4">Pilus assembly protein TadE</fullName>
    </recommendedName>
</protein>
<keyword evidence="3" id="KW-1185">Reference proteome</keyword>
<accession>A0A7K1LEP8</accession>
<name>A0A7K1LEP8_9MICC</name>
<dbReference type="NCBIfam" id="TIGR03816">
    <property type="entry name" value="tadE_like_DECH"/>
    <property type="match status" value="1"/>
</dbReference>
<dbReference type="Proteomes" id="UP000462152">
    <property type="component" value="Unassembled WGS sequence"/>
</dbReference>
<evidence type="ECO:0008006" key="4">
    <source>
        <dbReference type="Google" id="ProtNLM"/>
    </source>
</evidence>
<dbReference type="EMBL" id="WOGT01000001">
    <property type="protein sequence ID" value="MUN53667.1"/>
    <property type="molecule type" value="Genomic_DNA"/>
</dbReference>
<feature type="chain" id="PRO_5029461205" description="Pilus assembly protein TadE" evidence="1">
    <location>
        <begin position="30"/>
        <end position="112"/>
    </location>
</feature>
<sequence length="112" mass="11090">MLMMAAVAAMAVVAAVAHVAVMNCRAATAADLAALSAADAARGLTTGDPCDIATRVARGNGAQLVSCTEVPGLAGAIDVDVEVDLNHWVTVLGPARGMARAGPPAEEVSDPP</sequence>
<proteinExistence type="predicted"/>
<evidence type="ECO:0000313" key="3">
    <source>
        <dbReference type="Proteomes" id="UP000462152"/>
    </source>
</evidence>
<reference evidence="2 3" key="1">
    <citation type="submission" date="2019-12" db="EMBL/GenBank/DDBJ databases">
        <authorList>
            <person name="Li J."/>
            <person name="Shi Y."/>
            <person name="Xu G."/>
            <person name="Xiao D."/>
            <person name="Ran X."/>
        </authorList>
    </citation>
    <scope>NUCLEOTIDE SEQUENCE [LARGE SCALE GENOMIC DNA]</scope>
    <source>
        <strain evidence="2 3">JCM 15915</strain>
    </source>
</reference>
<comment type="caution">
    <text evidence="2">The sequence shown here is derived from an EMBL/GenBank/DDBJ whole genome shotgun (WGS) entry which is preliminary data.</text>
</comment>